<name>A0AA88HPR8_ARTSF</name>
<evidence type="ECO:0000313" key="1">
    <source>
        <dbReference type="EMBL" id="KAK2712893.1"/>
    </source>
</evidence>
<dbReference type="Proteomes" id="UP001187531">
    <property type="component" value="Unassembled WGS sequence"/>
</dbReference>
<gene>
    <name evidence="1" type="ORF">QYM36_011557</name>
</gene>
<dbReference type="EMBL" id="JAVRJZ010000015">
    <property type="protein sequence ID" value="KAK2712893.1"/>
    <property type="molecule type" value="Genomic_DNA"/>
</dbReference>
<feature type="non-terminal residue" evidence="1">
    <location>
        <position position="68"/>
    </location>
</feature>
<dbReference type="AlphaFoldDB" id="A0AA88HPR8"/>
<reference evidence="1" key="1">
    <citation type="submission" date="2023-07" db="EMBL/GenBank/DDBJ databases">
        <title>Chromosome-level genome assembly of Artemia franciscana.</title>
        <authorList>
            <person name="Jo E."/>
        </authorList>
    </citation>
    <scope>NUCLEOTIDE SEQUENCE</scope>
    <source>
        <tissue evidence="1">Whole body</tissue>
    </source>
</reference>
<proteinExistence type="predicted"/>
<evidence type="ECO:0000313" key="2">
    <source>
        <dbReference type="Proteomes" id="UP001187531"/>
    </source>
</evidence>
<comment type="caution">
    <text evidence="1">The sequence shown here is derived from an EMBL/GenBank/DDBJ whole genome shotgun (WGS) entry which is preliminary data.</text>
</comment>
<feature type="non-terminal residue" evidence="1">
    <location>
        <position position="1"/>
    </location>
</feature>
<protein>
    <submittedName>
        <fullName evidence="1">Uncharacterized protein</fullName>
    </submittedName>
</protein>
<organism evidence="1 2">
    <name type="scientific">Artemia franciscana</name>
    <name type="common">Brine shrimp</name>
    <name type="synonym">Artemia sanfranciscana</name>
    <dbReference type="NCBI Taxonomy" id="6661"/>
    <lineage>
        <taxon>Eukaryota</taxon>
        <taxon>Metazoa</taxon>
        <taxon>Ecdysozoa</taxon>
        <taxon>Arthropoda</taxon>
        <taxon>Crustacea</taxon>
        <taxon>Branchiopoda</taxon>
        <taxon>Anostraca</taxon>
        <taxon>Artemiidae</taxon>
        <taxon>Artemia</taxon>
    </lineage>
</organism>
<sequence>SRKKMSDENQLHSNCGAILQQIHDLLYHQSLKRTHRNLIVYTLNLINILQTAHLVSIRHPVHIGYIPT</sequence>
<accession>A0AA88HPR8</accession>
<keyword evidence="2" id="KW-1185">Reference proteome</keyword>